<dbReference type="GO" id="GO:0005886">
    <property type="term" value="C:plasma membrane"/>
    <property type="evidence" value="ECO:0007669"/>
    <property type="project" value="UniProtKB-SubCell"/>
</dbReference>
<protein>
    <submittedName>
        <fullName evidence="10">Undecaprenyl phosphate-alpha-4-amino-4-deoxy-L-arabinose arabinosyl transferase</fullName>
        <ecNumber evidence="10">2.4.2.43</ecNumber>
    </submittedName>
</protein>
<dbReference type="PANTHER" id="PTHR33908:SF11">
    <property type="entry name" value="MEMBRANE PROTEIN"/>
    <property type="match status" value="1"/>
</dbReference>
<feature type="transmembrane region" description="Helical" evidence="8">
    <location>
        <begin position="341"/>
        <end position="367"/>
    </location>
</feature>
<evidence type="ECO:0000256" key="3">
    <source>
        <dbReference type="ARBA" id="ARBA00022676"/>
    </source>
</evidence>
<keyword evidence="5 8" id="KW-0812">Transmembrane</keyword>
<feature type="transmembrane region" description="Helical" evidence="8">
    <location>
        <begin position="251"/>
        <end position="275"/>
    </location>
</feature>
<dbReference type="Pfam" id="PF13231">
    <property type="entry name" value="PMT_2"/>
    <property type="match status" value="1"/>
</dbReference>
<feature type="transmembrane region" description="Helical" evidence="8">
    <location>
        <begin position="79"/>
        <end position="97"/>
    </location>
</feature>
<keyword evidence="6 8" id="KW-1133">Transmembrane helix</keyword>
<comment type="caution">
    <text evidence="10">The sequence shown here is derived from an EMBL/GenBank/DDBJ whole genome shotgun (WGS) entry which is preliminary data.</text>
</comment>
<dbReference type="InterPro" id="IPR038731">
    <property type="entry name" value="RgtA/B/C-like"/>
</dbReference>
<feature type="transmembrane region" description="Helical" evidence="8">
    <location>
        <begin position="109"/>
        <end position="129"/>
    </location>
</feature>
<evidence type="ECO:0000259" key="9">
    <source>
        <dbReference type="Pfam" id="PF13231"/>
    </source>
</evidence>
<feature type="transmembrane region" description="Helical" evidence="8">
    <location>
        <begin position="202"/>
        <end position="219"/>
    </location>
</feature>
<keyword evidence="7 8" id="KW-0472">Membrane</keyword>
<keyword evidence="2" id="KW-1003">Cell membrane</keyword>
<name>A0A1J5R3X4_9ZZZZ</name>
<organism evidence="10">
    <name type="scientific">mine drainage metagenome</name>
    <dbReference type="NCBI Taxonomy" id="410659"/>
    <lineage>
        <taxon>unclassified sequences</taxon>
        <taxon>metagenomes</taxon>
        <taxon>ecological metagenomes</taxon>
    </lineage>
</organism>
<evidence type="ECO:0000256" key="7">
    <source>
        <dbReference type="ARBA" id="ARBA00023136"/>
    </source>
</evidence>
<feature type="transmembrane region" description="Helical" evidence="8">
    <location>
        <begin position="287"/>
        <end position="306"/>
    </location>
</feature>
<evidence type="ECO:0000313" key="10">
    <source>
        <dbReference type="EMBL" id="OIQ90138.1"/>
    </source>
</evidence>
<evidence type="ECO:0000256" key="1">
    <source>
        <dbReference type="ARBA" id="ARBA00004651"/>
    </source>
</evidence>
<evidence type="ECO:0000256" key="2">
    <source>
        <dbReference type="ARBA" id="ARBA00022475"/>
    </source>
</evidence>
<comment type="subcellular location">
    <subcellularLocation>
        <location evidence="1">Cell membrane</location>
        <topology evidence="1">Multi-pass membrane protein</topology>
    </subcellularLocation>
</comment>
<feature type="transmembrane region" description="Helical" evidence="8">
    <location>
        <begin position="318"/>
        <end position="334"/>
    </location>
</feature>
<evidence type="ECO:0000256" key="6">
    <source>
        <dbReference type="ARBA" id="ARBA00022989"/>
    </source>
</evidence>
<reference evidence="10" key="1">
    <citation type="submission" date="2016-10" db="EMBL/GenBank/DDBJ databases">
        <title>Sequence of Gallionella enrichment culture.</title>
        <authorList>
            <person name="Poehlein A."/>
            <person name="Muehling M."/>
            <person name="Daniel R."/>
        </authorList>
    </citation>
    <scope>NUCLEOTIDE SEQUENCE</scope>
</reference>
<feature type="transmembrane region" description="Helical" evidence="8">
    <location>
        <begin position="164"/>
        <end position="190"/>
    </location>
</feature>
<evidence type="ECO:0000256" key="4">
    <source>
        <dbReference type="ARBA" id="ARBA00022679"/>
    </source>
</evidence>
<dbReference type="PANTHER" id="PTHR33908">
    <property type="entry name" value="MANNOSYLTRANSFERASE YKCB-RELATED"/>
    <property type="match status" value="1"/>
</dbReference>
<evidence type="ECO:0000256" key="8">
    <source>
        <dbReference type="SAM" id="Phobius"/>
    </source>
</evidence>
<dbReference type="EMBL" id="MLJW01000302">
    <property type="protein sequence ID" value="OIQ90138.1"/>
    <property type="molecule type" value="Genomic_DNA"/>
</dbReference>
<dbReference type="EC" id="2.4.2.43" evidence="10"/>
<sequence length="510" mass="55801">MIISLPPTDADRRLERRVLLTVLALLLLRALTARLADLSSDEAYYWHWIHPLQLSYFDHPAMVAAWIWAGVKLAGETGFGVRLPALLGGLVTTVLVWDSARLVFRSRRVAAWAALWLNASVLFNTAGVVVTPDTPLLVFWALALWAALKVISEGDARFVPLAGLALGLGAISKYTIALILPGLILTFLLFPPLRPWWRRRETLGAVLLAAACTLPLWIWNAENGFASFHKQLDHAFETAPPARHALSNLGAFLGGQIGLVTPLLFGFCLWGMGWALWRGWRDRRPDWFLLGATSLPIVLFFAQHSLGGLVQAHWDGPAYLGGVIATAGAGAGLRRPLWRRLFLAAPLLGLALSLVVLFQAATALLPLPIKLDPLKRLGGWTELAQAVETQRLLHPGAFLLTPKHEPTGPLSFHLPGHPPVFLEGHIRPSYYSAAQVAALKGQDAIIITQVKDDGVMHDMPPFFAAITPLGQVDLHWGGRVADRYALYLGHQYRGGLLTMGNGWNGRNDAP</sequence>
<dbReference type="GO" id="GO:0008610">
    <property type="term" value="P:lipid biosynthetic process"/>
    <property type="evidence" value="ECO:0007669"/>
    <property type="project" value="UniProtKB-ARBA"/>
</dbReference>
<keyword evidence="3 10" id="KW-0328">Glycosyltransferase</keyword>
<dbReference type="InterPro" id="IPR050297">
    <property type="entry name" value="LipidA_mod_glycosyltrf_83"/>
</dbReference>
<dbReference type="AlphaFoldDB" id="A0A1J5R3X4"/>
<accession>A0A1J5R3X4</accession>
<gene>
    <name evidence="10" type="primary">arnT_18</name>
    <name evidence="10" type="ORF">GALL_279380</name>
</gene>
<proteinExistence type="predicted"/>
<evidence type="ECO:0000256" key="5">
    <source>
        <dbReference type="ARBA" id="ARBA00022692"/>
    </source>
</evidence>
<feature type="domain" description="Glycosyltransferase RgtA/B/C/D-like" evidence="9">
    <location>
        <begin position="58"/>
        <end position="219"/>
    </location>
</feature>
<dbReference type="GO" id="GO:0103015">
    <property type="term" value="F:4-amino-4-deoxy-L-arabinose transferase activity"/>
    <property type="evidence" value="ECO:0007669"/>
    <property type="project" value="UniProtKB-EC"/>
</dbReference>
<keyword evidence="4 10" id="KW-0808">Transferase</keyword>